<keyword evidence="3" id="KW-1133">Transmembrane helix</keyword>
<protein>
    <recommendedName>
        <fullName evidence="5">Amino acid transporter transmembrane domain-containing protein</fullName>
    </recommendedName>
</protein>
<keyword evidence="2" id="KW-0812">Transmembrane</keyword>
<dbReference type="EMBL" id="KN577788">
    <property type="protein sequence ID" value="KHJ82680.1"/>
    <property type="molecule type" value="Genomic_DNA"/>
</dbReference>
<dbReference type="GO" id="GO:0016020">
    <property type="term" value="C:membrane"/>
    <property type="evidence" value="ECO:0007669"/>
    <property type="project" value="UniProtKB-SubCell"/>
</dbReference>
<evidence type="ECO:0000256" key="3">
    <source>
        <dbReference type="ARBA" id="ARBA00022989"/>
    </source>
</evidence>
<keyword evidence="7" id="KW-1185">Reference proteome</keyword>
<sequence length="82" mass="8911">MSSTEEISLEKLPSSNTRKPIVREKGVSATAILTNFICGMLGPGCFSVALSFKQSGLWVGKTLYTFICFLSRSQSCTSIAQR</sequence>
<feature type="domain" description="Amino acid transporter transmembrane" evidence="5">
    <location>
        <begin position="27"/>
        <end position="71"/>
    </location>
</feature>
<evidence type="ECO:0000313" key="6">
    <source>
        <dbReference type="EMBL" id="KHJ82680.1"/>
    </source>
</evidence>
<proteinExistence type="predicted"/>
<reference evidence="6 7" key="1">
    <citation type="submission" date="2014-03" db="EMBL/GenBank/DDBJ databases">
        <title>Draft genome of the hookworm Oesophagostomum dentatum.</title>
        <authorList>
            <person name="Mitreva M."/>
        </authorList>
    </citation>
    <scope>NUCLEOTIDE SEQUENCE [LARGE SCALE GENOMIC DNA]</scope>
    <source>
        <strain evidence="6 7">OD-Hann</strain>
    </source>
</reference>
<dbReference type="InterPro" id="IPR013057">
    <property type="entry name" value="AA_transpt_TM"/>
</dbReference>
<evidence type="ECO:0000256" key="2">
    <source>
        <dbReference type="ARBA" id="ARBA00022692"/>
    </source>
</evidence>
<dbReference type="OrthoDB" id="1684102at2759"/>
<comment type="subcellular location">
    <subcellularLocation>
        <location evidence="1">Membrane</location>
    </subcellularLocation>
</comment>
<keyword evidence="4" id="KW-0472">Membrane</keyword>
<dbReference type="Proteomes" id="UP000053660">
    <property type="component" value="Unassembled WGS sequence"/>
</dbReference>
<evidence type="ECO:0000256" key="4">
    <source>
        <dbReference type="ARBA" id="ARBA00023136"/>
    </source>
</evidence>
<dbReference type="Pfam" id="PF01490">
    <property type="entry name" value="Aa_trans"/>
    <property type="match status" value="1"/>
</dbReference>
<organism evidence="6 7">
    <name type="scientific">Oesophagostomum dentatum</name>
    <name type="common">Nodular worm</name>
    <dbReference type="NCBI Taxonomy" id="61180"/>
    <lineage>
        <taxon>Eukaryota</taxon>
        <taxon>Metazoa</taxon>
        <taxon>Ecdysozoa</taxon>
        <taxon>Nematoda</taxon>
        <taxon>Chromadorea</taxon>
        <taxon>Rhabditida</taxon>
        <taxon>Rhabditina</taxon>
        <taxon>Rhabditomorpha</taxon>
        <taxon>Strongyloidea</taxon>
        <taxon>Strongylidae</taxon>
        <taxon>Oesophagostomum</taxon>
    </lineage>
</organism>
<dbReference type="AlphaFoldDB" id="A0A0B1SHN4"/>
<evidence type="ECO:0000313" key="7">
    <source>
        <dbReference type="Proteomes" id="UP000053660"/>
    </source>
</evidence>
<accession>A0A0B1SHN4</accession>
<evidence type="ECO:0000259" key="5">
    <source>
        <dbReference type="Pfam" id="PF01490"/>
    </source>
</evidence>
<name>A0A0B1SHN4_OESDE</name>
<gene>
    <name evidence="6" type="ORF">OESDEN_17625</name>
</gene>
<evidence type="ECO:0000256" key="1">
    <source>
        <dbReference type="ARBA" id="ARBA00004370"/>
    </source>
</evidence>